<protein>
    <submittedName>
        <fullName evidence="1">Uncharacterized protein</fullName>
    </submittedName>
</protein>
<sequence>MGMLVYLVFYSPLSYVFTCKCPNFVNKLAFC</sequence>
<organism evidence="1">
    <name type="scientific">Arundo donax</name>
    <name type="common">Giant reed</name>
    <name type="synonym">Donax arundinaceus</name>
    <dbReference type="NCBI Taxonomy" id="35708"/>
    <lineage>
        <taxon>Eukaryota</taxon>
        <taxon>Viridiplantae</taxon>
        <taxon>Streptophyta</taxon>
        <taxon>Embryophyta</taxon>
        <taxon>Tracheophyta</taxon>
        <taxon>Spermatophyta</taxon>
        <taxon>Magnoliopsida</taxon>
        <taxon>Liliopsida</taxon>
        <taxon>Poales</taxon>
        <taxon>Poaceae</taxon>
        <taxon>PACMAD clade</taxon>
        <taxon>Arundinoideae</taxon>
        <taxon>Arundineae</taxon>
        <taxon>Arundo</taxon>
    </lineage>
</organism>
<reference evidence="1" key="2">
    <citation type="journal article" date="2015" name="Data Brief">
        <title>Shoot transcriptome of the giant reed, Arundo donax.</title>
        <authorList>
            <person name="Barrero R.A."/>
            <person name="Guerrero F.D."/>
            <person name="Moolhuijzen P."/>
            <person name="Goolsby J.A."/>
            <person name="Tidwell J."/>
            <person name="Bellgard S.E."/>
            <person name="Bellgard M.I."/>
        </authorList>
    </citation>
    <scope>NUCLEOTIDE SEQUENCE</scope>
    <source>
        <tissue evidence="1">Shoot tissue taken approximately 20 cm above the soil surface</tissue>
    </source>
</reference>
<dbReference type="EMBL" id="GBRH01226633">
    <property type="protein sequence ID" value="JAD71262.1"/>
    <property type="molecule type" value="Transcribed_RNA"/>
</dbReference>
<dbReference type="AlphaFoldDB" id="A0A0A9CIA4"/>
<name>A0A0A9CIA4_ARUDO</name>
<evidence type="ECO:0000313" key="1">
    <source>
        <dbReference type="EMBL" id="JAD71262.1"/>
    </source>
</evidence>
<reference evidence="1" key="1">
    <citation type="submission" date="2014-09" db="EMBL/GenBank/DDBJ databases">
        <authorList>
            <person name="Magalhaes I.L.F."/>
            <person name="Oliveira U."/>
            <person name="Santos F.R."/>
            <person name="Vidigal T.H.D.A."/>
            <person name="Brescovit A.D."/>
            <person name="Santos A.J."/>
        </authorList>
    </citation>
    <scope>NUCLEOTIDE SEQUENCE</scope>
    <source>
        <tissue evidence="1">Shoot tissue taken approximately 20 cm above the soil surface</tissue>
    </source>
</reference>
<proteinExistence type="predicted"/>
<accession>A0A0A9CIA4</accession>